<feature type="region of interest" description="Disordered" evidence="1">
    <location>
        <begin position="456"/>
        <end position="484"/>
    </location>
</feature>
<feature type="compositionally biased region" description="Acidic residues" evidence="1">
    <location>
        <begin position="462"/>
        <end position="471"/>
    </location>
</feature>
<evidence type="ECO:0000313" key="4">
    <source>
        <dbReference type="Proteomes" id="UP001562354"/>
    </source>
</evidence>
<feature type="region of interest" description="Disordered" evidence="1">
    <location>
        <begin position="502"/>
        <end position="528"/>
    </location>
</feature>
<feature type="region of interest" description="Disordered" evidence="1">
    <location>
        <begin position="60"/>
        <end position="214"/>
    </location>
</feature>
<feature type="compositionally biased region" description="Low complexity" evidence="1">
    <location>
        <begin position="158"/>
        <end position="173"/>
    </location>
</feature>
<dbReference type="InterPro" id="IPR009349">
    <property type="entry name" value="TRIP4/RQT4_C2HC5_Znf"/>
</dbReference>
<evidence type="ECO:0000256" key="1">
    <source>
        <dbReference type="SAM" id="MobiDB-lite"/>
    </source>
</evidence>
<gene>
    <name evidence="3" type="ORF">AAFC00_001524</name>
</gene>
<feature type="compositionally biased region" description="Low complexity" evidence="1">
    <location>
        <begin position="62"/>
        <end position="78"/>
    </location>
</feature>
<feature type="compositionally biased region" description="Basic and acidic residues" evidence="1">
    <location>
        <begin position="515"/>
        <end position="528"/>
    </location>
</feature>
<keyword evidence="4" id="KW-1185">Reference proteome</keyword>
<feature type="compositionally biased region" description="Low complexity" evidence="1">
    <location>
        <begin position="182"/>
        <end position="194"/>
    </location>
</feature>
<dbReference type="Pfam" id="PF06221">
    <property type="entry name" value="zf-C2HC5"/>
    <property type="match status" value="1"/>
</dbReference>
<evidence type="ECO:0000313" key="3">
    <source>
        <dbReference type="EMBL" id="KAL1311350.1"/>
    </source>
</evidence>
<comment type="caution">
    <text evidence="3">The sequence shown here is derived from an EMBL/GenBank/DDBJ whole genome shotgun (WGS) entry which is preliminary data.</text>
</comment>
<organism evidence="3 4">
    <name type="scientific">Neodothiora populina</name>
    <dbReference type="NCBI Taxonomy" id="2781224"/>
    <lineage>
        <taxon>Eukaryota</taxon>
        <taxon>Fungi</taxon>
        <taxon>Dikarya</taxon>
        <taxon>Ascomycota</taxon>
        <taxon>Pezizomycotina</taxon>
        <taxon>Dothideomycetes</taxon>
        <taxon>Dothideomycetidae</taxon>
        <taxon>Dothideales</taxon>
        <taxon>Dothioraceae</taxon>
        <taxon>Neodothiora</taxon>
    </lineage>
</organism>
<dbReference type="GeneID" id="95975227"/>
<sequence>MASALVLWALPQISRLLSLDDDSLKQIITYTDTLPKEAAVDHLTNLLGDSAQALEFITSFNSRRQSPPSDARPAAPSRNGSSEVPKPRKQPTKKKQIHALPARQIRDQGNVAGAYRKRDEEDYMTSSSRTKAPLASSLALQDKPDATQQPKTTMGGMPSASSPNRAPPSASGPLVSDMLAPSGSSSSKGSRTSSPAPAKTKVSITGGTNMHGAAKTLNDLDSAIRSLELQTNPTLPSHSQSPEDLAKRKCNCMATRHPLLAIAPNCLSCGKIICVKEGLGPCTFCQSPLLSTTEIASMVRVLKDERGKERQTANNAAHRRAEVSQKPRAFTGRDFISSAAASASASPFSSAPASDSEAEVQKLDKAKEHRDKLLAFQANNAKRTRIYDEAADFDIPTSGTNMWASPAERAAQLKQQQKVLREMEWNARPEWEKRRVVASIDVVGGKIVKKMAEVERPQQTDVADDAGEEEDFRPQVSSNDQTGGAFSHNPLLGALIRPVAKADKGKGKAVGGGASEKDTRSVWRRVQDDNDDNEQWILDGGAYGNRIDGRVLGAEEHSVGS</sequence>
<dbReference type="PANTHER" id="PTHR12963:SF4">
    <property type="entry name" value="ACTIVATING SIGNAL COINTEGRATOR 1"/>
    <property type="match status" value="1"/>
</dbReference>
<proteinExistence type="predicted"/>
<protein>
    <recommendedName>
        <fullName evidence="2">TRIP4/RQT4 C2HC5-type zinc finger domain-containing protein</fullName>
    </recommendedName>
</protein>
<feature type="compositionally biased region" description="Basic residues" evidence="1">
    <location>
        <begin position="87"/>
        <end position="97"/>
    </location>
</feature>
<dbReference type="Proteomes" id="UP001562354">
    <property type="component" value="Unassembled WGS sequence"/>
</dbReference>
<evidence type="ECO:0000259" key="2">
    <source>
        <dbReference type="Pfam" id="PF06221"/>
    </source>
</evidence>
<feature type="compositionally biased region" description="Polar residues" evidence="1">
    <location>
        <begin position="475"/>
        <end position="484"/>
    </location>
</feature>
<name>A0ABR3PPD3_9PEZI</name>
<feature type="compositionally biased region" description="Low complexity" evidence="1">
    <location>
        <begin position="345"/>
        <end position="355"/>
    </location>
</feature>
<reference evidence="3 4" key="1">
    <citation type="submission" date="2024-07" db="EMBL/GenBank/DDBJ databases">
        <title>Draft sequence of the Neodothiora populina.</title>
        <authorList>
            <person name="Drown D.D."/>
            <person name="Schuette U.S."/>
            <person name="Buechlein A.B."/>
            <person name="Rusch D.R."/>
            <person name="Winton L.W."/>
            <person name="Adams G.A."/>
        </authorList>
    </citation>
    <scope>NUCLEOTIDE SEQUENCE [LARGE SCALE GENOMIC DNA]</scope>
    <source>
        <strain evidence="3 4">CPC 39397</strain>
    </source>
</reference>
<feature type="region of interest" description="Disordered" evidence="1">
    <location>
        <begin position="345"/>
        <end position="364"/>
    </location>
</feature>
<feature type="domain" description="TRIP4/RQT4 C2HC5-type zinc finger" evidence="2">
    <location>
        <begin position="247"/>
        <end position="299"/>
    </location>
</feature>
<feature type="region of interest" description="Disordered" evidence="1">
    <location>
        <begin position="306"/>
        <end position="328"/>
    </location>
</feature>
<dbReference type="RefSeq" id="XP_069204199.1">
    <property type="nucleotide sequence ID" value="XM_069340725.1"/>
</dbReference>
<dbReference type="EMBL" id="JBFMKM010000003">
    <property type="protein sequence ID" value="KAL1311350.1"/>
    <property type="molecule type" value="Genomic_DNA"/>
</dbReference>
<dbReference type="PANTHER" id="PTHR12963">
    <property type="entry name" value="THYROID RECEPTOR INTERACTING PROTEIN RELATED"/>
    <property type="match status" value="1"/>
</dbReference>
<accession>A0ABR3PPD3</accession>
<dbReference type="InterPro" id="IPR039128">
    <property type="entry name" value="TRIP4-like"/>
</dbReference>